<feature type="site" description="Transition state stabilizer" evidence="3">
    <location>
        <position position="33"/>
    </location>
</feature>
<keyword evidence="1 3" id="KW-0808">Transferase</keyword>
<evidence type="ECO:0000313" key="4">
    <source>
        <dbReference type="EMBL" id="WCT10935.1"/>
    </source>
</evidence>
<dbReference type="EC" id="2.7.7.60" evidence="3"/>
<dbReference type="Pfam" id="PF01128">
    <property type="entry name" value="IspD"/>
    <property type="match status" value="1"/>
</dbReference>
<keyword evidence="3" id="KW-0414">Isoprene biosynthesis</keyword>
<feature type="site" description="Positions MEP for the nucleophilic attack" evidence="3">
    <location>
        <position position="217"/>
    </location>
</feature>
<evidence type="ECO:0000313" key="5">
    <source>
        <dbReference type="Proteomes" id="UP001216139"/>
    </source>
</evidence>
<keyword evidence="2 3" id="KW-0548">Nucleotidyltransferase</keyword>
<name>A0ABY7T3B9_9SPHI</name>
<sequence>MESHISNLTSHISSYVIIVAGGTGSRMQSSVPKQFLLLNGKPVMMHTIEAFHNSTCKPKIIVVLHVDFHEYWRELCTEHRFANPHQLISGGATRFHSVKNGLETIQDTDALVAVHDAVRPLTSTRVIDDAYNQAKVKGNAIVAVKSRDSIRQLKNGISQHLHRDEIYLVQTPQTFQLGLLRKAYEQSFDNTFTDDASVVERSGVKINLIEGDHSNIKITFPEDIAIAEVIQKKPLNTKQL</sequence>
<comment type="pathway">
    <text evidence="3">Isoprenoid biosynthesis; isopentenyl diphosphate biosynthesis via DXP pathway; isopentenyl diphosphate from 1-deoxy-D-xylulose 5-phosphate: step 2/6.</text>
</comment>
<dbReference type="RefSeq" id="WP_273629125.1">
    <property type="nucleotide sequence ID" value="NZ_CP117167.1"/>
</dbReference>
<dbReference type="HAMAP" id="MF_00108">
    <property type="entry name" value="IspD"/>
    <property type="match status" value="1"/>
</dbReference>
<protein>
    <recommendedName>
        <fullName evidence="3">2-C-methyl-D-erythritol 4-phosphate cytidylyltransferase</fullName>
        <ecNumber evidence="3">2.7.7.60</ecNumber>
    </recommendedName>
    <alternativeName>
        <fullName evidence="3">4-diphosphocytidyl-2C-methyl-D-erythritol synthase</fullName>
    </alternativeName>
    <alternativeName>
        <fullName evidence="3">MEP cytidylyltransferase</fullName>
        <shortName evidence="3">MCT</shortName>
    </alternativeName>
</protein>
<dbReference type="SUPFAM" id="SSF53448">
    <property type="entry name" value="Nucleotide-diphospho-sugar transferases"/>
    <property type="match status" value="1"/>
</dbReference>
<dbReference type="InterPro" id="IPR050088">
    <property type="entry name" value="IspD/TarI_cytidylyltransf_bact"/>
</dbReference>
<dbReference type="InterPro" id="IPR001228">
    <property type="entry name" value="IspD"/>
</dbReference>
<comment type="similarity">
    <text evidence="3">Belongs to the IspD/TarI cytidylyltransferase family. IspD subfamily.</text>
</comment>
<evidence type="ECO:0000256" key="3">
    <source>
        <dbReference type="HAMAP-Rule" id="MF_00108"/>
    </source>
</evidence>
<comment type="function">
    <text evidence="3">Catalyzes the formation of 4-diphosphocytidyl-2-C-methyl-D-erythritol from CTP and 2-C-methyl-D-erythritol 4-phosphate (MEP).</text>
</comment>
<gene>
    <name evidence="3" type="primary">ispD</name>
    <name evidence="4" type="ORF">PQO05_19550</name>
</gene>
<keyword evidence="5" id="KW-1185">Reference proteome</keyword>
<dbReference type="NCBIfam" id="NF001186">
    <property type="entry name" value="PRK00155.2-3"/>
    <property type="match status" value="1"/>
</dbReference>
<accession>A0ABY7T3B9</accession>
<proteinExistence type="inferred from homology"/>
<dbReference type="PANTHER" id="PTHR32125:SF4">
    <property type="entry name" value="2-C-METHYL-D-ERYTHRITOL 4-PHOSPHATE CYTIDYLYLTRANSFERASE, CHLOROPLASTIC"/>
    <property type="match status" value="1"/>
</dbReference>
<dbReference type="CDD" id="cd02516">
    <property type="entry name" value="CDP-ME_synthetase"/>
    <property type="match status" value="1"/>
</dbReference>
<reference evidence="4 5" key="1">
    <citation type="submission" date="2023-02" db="EMBL/GenBank/DDBJ databases">
        <title>Genome sequence of Mucilaginibacter jinjuensis strain KACC 16571.</title>
        <authorList>
            <person name="Kim S."/>
            <person name="Heo J."/>
            <person name="Kwon S.-W."/>
        </authorList>
    </citation>
    <scope>NUCLEOTIDE SEQUENCE [LARGE SCALE GENOMIC DNA]</scope>
    <source>
        <strain evidence="4 5">KACC 16571</strain>
    </source>
</reference>
<evidence type="ECO:0000256" key="2">
    <source>
        <dbReference type="ARBA" id="ARBA00022695"/>
    </source>
</evidence>
<organism evidence="4 5">
    <name type="scientific">Mucilaginibacter jinjuensis</name>
    <dbReference type="NCBI Taxonomy" id="1176721"/>
    <lineage>
        <taxon>Bacteria</taxon>
        <taxon>Pseudomonadati</taxon>
        <taxon>Bacteroidota</taxon>
        <taxon>Sphingobacteriia</taxon>
        <taxon>Sphingobacteriales</taxon>
        <taxon>Sphingobacteriaceae</taxon>
        <taxon>Mucilaginibacter</taxon>
    </lineage>
</organism>
<evidence type="ECO:0000256" key="1">
    <source>
        <dbReference type="ARBA" id="ARBA00022679"/>
    </source>
</evidence>
<dbReference type="PANTHER" id="PTHR32125">
    <property type="entry name" value="2-C-METHYL-D-ERYTHRITOL 4-PHOSPHATE CYTIDYLYLTRANSFERASE, CHLOROPLASTIC"/>
    <property type="match status" value="1"/>
</dbReference>
<feature type="site" description="Positions MEP for the nucleophilic attack" evidence="3">
    <location>
        <position position="163"/>
    </location>
</feature>
<dbReference type="InterPro" id="IPR034683">
    <property type="entry name" value="IspD/TarI"/>
</dbReference>
<dbReference type="NCBIfam" id="TIGR00453">
    <property type="entry name" value="ispD"/>
    <property type="match status" value="1"/>
</dbReference>
<dbReference type="Gene3D" id="3.90.550.10">
    <property type="entry name" value="Spore Coat Polysaccharide Biosynthesis Protein SpsA, Chain A"/>
    <property type="match status" value="1"/>
</dbReference>
<comment type="catalytic activity">
    <reaction evidence="3">
        <text>2-C-methyl-D-erythritol 4-phosphate + CTP + H(+) = 4-CDP-2-C-methyl-D-erythritol + diphosphate</text>
        <dbReference type="Rhea" id="RHEA:13429"/>
        <dbReference type="ChEBI" id="CHEBI:15378"/>
        <dbReference type="ChEBI" id="CHEBI:33019"/>
        <dbReference type="ChEBI" id="CHEBI:37563"/>
        <dbReference type="ChEBI" id="CHEBI:57823"/>
        <dbReference type="ChEBI" id="CHEBI:58262"/>
        <dbReference type="EC" id="2.7.7.60"/>
    </reaction>
</comment>
<dbReference type="EMBL" id="CP117167">
    <property type="protein sequence ID" value="WCT10935.1"/>
    <property type="molecule type" value="Genomic_DNA"/>
</dbReference>
<feature type="site" description="Transition state stabilizer" evidence="3">
    <location>
        <position position="26"/>
    </location>
</feature>
<dbReference type="InterPro" id="IPR029044">
    <property type="entry name" value="Nucleotide-diphossugar_trans"/>
</dbReference>
<dbReference type="GO" id="GO:0050518">
    <property type="term" value="F:2-C-methyl-D-erythritol 4-phosphate cytidylyltransferase activity"/>
    <property type="evidence" value="ECO:0007669"/>
    <property type="project" value="UniProtKB-EC"/>
</dbReference>
<dbReference type="Proteomes" id="UP001216139">
    <property type="component" value="Chromosome"/>
</dbReference>